<dbReference type="InterPro" id="IPR050863">
    <property type="entry name" value="CenT-Element_Derived"/>
</dbReference>
<dbReference type="GO" id="GO:0005634">
    <property type="term" value="C:nucleus"/>
    <property type="evidence" value="ECO:0007669"/>
    <property type="project" value="TreeGrafter"/>
</dbReference>
<accession>A0A014MV36</accession>
<comment type="caution">
    <text evidence="2">The sequence shown here is derived from an EMBL/GenBank/DDBJ whole genome shotgun (WGS) entry which is preliminary data.</text>
</comment>
<dbReference type="PANTHER" id="PTHR19303:SF62">
    <property type="entry name" value="HTH CENPB-TYPE DOMAIN-CONTAINING PROTEIN-RELATED"/>
    <property type="match status" value="1"/>
</dbReference>
<evidence type="ECO:0000313" key="2">
    <source>
        <dbReference type="EMBL" id="EXU95019.1"/>
    </source>
</evidence>
<organism evidence="2 3">
    <name type="scientific">Metarhizium robertsii</name>
    <dbReference type="NCBI Taxonomy" id="568076"/>
    <lineage>
        <taxon>Eukaryota</taxon>
        <taxon>Fungi</taxon>
        <taxon>Dikarya</taxon>
        <taxon>Ascomycota</taxon>
        <taxon>Pezizomycotina</taxon>
        <taxon>Sordariomycetes</taxon>
        <taxon>Hypocreomycetidae</taxon>
        <taxon>Hypocreales</taxon>
        <taxon>Clavicipitaceae</taxon>
        <taxon>Metarhizium</taxon>
    </lineage>
</organism>
<dbReference type="eggNOG" id="ENOG502QR4T">
    <property type="taxonomic scope" value="Eukaryota"/>
</dbReference>
<protein>
    <submittedName>
        <fullName evidence="2">DDE superfamily endonuclease</fullName>
    </submittedName>
</protein>
<reference evidence="2 3" key="1">
    <citation type="submission" date="2014-02" db="EMBL/GenBank/DDBJ databases">
        <title>The genome sequence of the entomopathogenic fungus Metarhizium robertsii ARSEF 2575.</title>
        <authorList>
            <person name="Giuliano Garisto Donzelli B."/>
            <person name="Roe B.A."/>
            <person name="Macmil S.L."/>
            <person name="Krasnoff S.B."/>
            <person name="Gibson D.M."/>
        </authorList>
    </citation>
    <scope>NUCLEOTIDE SEQUENCE [LARGE SCALE GENOMIC DNA]</scope>
    <source>
        <strain evidence="2 3">ARSEF 2575</strain>
    </source>
</reference>
<keyword evidence="2" id="KW-0255">Endonuclease</keyword>
<dbReference type="Proteomes" id="UP000030151">
    <property type="component" value="Unassembled WGS sequence"/>
</dbReference>
<dbReference type="InterPro" id="IPR004875">
    <property type="entry name" value="DDE_SF_endonuclease_dom"/>
</dbReference>
<feature type="domain" description="DDE-1" evidence="1">
    <location>
        <begin position="1"/>
        <end position="90"/>
    </location>
</feature>
<keyword evidence="2" id="KW-0540">Nuclease</keyword>
<dbReference type="Pfam" id="PF03184">
    <property type="entry name" value="DDE_1"/>
    <property type="match status" value="1"/>
</dbReference>
<evidence type="ECO:0000313" key="3">
    <source>
        <dbReference type="Proteomes" id="UP000030151"/>
    </source>
</evidence>
<dbReference type="GO" id="GO:0004519">
    <property type="term" value="F:endonuclease activity"/>
    <property type="evidence" value="ECO:0007669"/>
    <property type="project" value="UniProtKB-KW"/>
</dbReference>
<dbReference type="AlphaFoldDB" id="A0A014MV36"/>
<keyword evidence="2" id="KW-0378">Hydrolase</keyword>
<dbReference type="EMBL" id="JELW01000112">
    <property type="protein sequence ID" value="EXU95019.1"/>
    <property type="molecule type" value="Genomic_DNA"/>
</dbReference>
<proteinExistence type="predicted"/>
<dbReference type="HOGENOM" id="CLU_1579679_0_0_1"/>
<gene>
    <name evidence="2" type="ORF">X797_011896</name>
</gene>
<name>A0A014MV36_9HYPO</name>
<evidence type="ECO:0000259" key="1">
    <source>
        <dbReference type="Pfam" id="PF03184"/>
    </source>
</evidence>
<sequence>MDGHESHHSTDFELFCKDHKIITVYMPAHSSHILQPLDVGCFGPLKRAYGQEIEMFMKAHITHITKTDFLPALFAANQAAMTGKIIKGAFRGAGLVPFDPESVLSRLDVQLRTPSPVEGDVESRLEIDRIDRFRALIDRFISIVTFNRSMSIEQPFQSIDATFISIERPL</sequence>
<dbReference type="GO" id="GO:0003677">
    <property type="term" value="F:DNA binding"/>
    <property type="evidence" value="ECO:0007669"/>
    <property type="project" value="TreeGrafter"/>
</dbReference>
<dbReference type="PANTHER" id="PTHR19303">
    <property type="entry name" value="TRANSPOSON"/>
    <property type="match status" value="1"/>
</dbReference>